<dbReference type="Pfam" id="PF06983">
    <property type="entry name" value="3-dmu-9_3-mt"/>
    <property type="match status" value="1"/>
</dbReference>
<dbReference type="InterPro" id="IPR029068">
    <property type="entry name" value="Glyas_Bleomycin-R_OHBP_Dase"/>
</dbReference>
<dbReference type="InterPro" id="IPR028973">
    <property type="entry name" value="PhnB-like"/>
</dbReference>
<dbReference type="PANTHER" id="PTHR33990">
    <property type="entry name" value="PROTEIN YJDN-RELATED"/>
    <property type="match status" value="1"/>
</dbReference>
<dbReference type="EMBL" id="CAESAJ010000104">
    <property type="protein sequence ID" value="CAB4340729.1"/>
    <property type="molecule type" value="Genomic_DNA"/>
</dbReference>
<evidence type="ECO:0000259" key="1">
    <source>
        <dbReference type="Pfam" id="PF06983"/>
    </source>
</evidence>
<dbReference type="Gene3D" id="3.10.180.10">
    <property type="entry name" value="2,3-Dihydroxybiphenyl 1,2-Dioxygenase, domain 1"/>
    <property type="match status" value="1"/>
</dbReference>
<sequence>MNPITTCLWFNGTARQAATFYTQIFPNSHVEGGTKSPADNPSVSEGEELMVSFTLNGMPFVGLNGGPHFQFNEAVSFMISTDGQDETDRYWEAMTADGGAPGQCGWLKDQFGVSWQVVPQQMGAYLGGPDADGARRAMEAMLEMSKIDIQALKEAYEG</sequence>
<proteinExistence type="predicted"/>
<dbReference type="PANTHER" id="PTHR33990:SF2">
    <property type="entry name" value="PHNB-LIKE DOMAIN-CONTAINING PROTEIN"/>
    <property type="match status" value="1"/>
</dbReference>
<name>A0A6J5ZIV4_9ZZZZ</name>
<organism evidence="2">
    <name type="scientific">freshwater metagenome</name>
    <dbReference type="NCBI Taxonomy" id="449393"/>
    <lineage>
        <taxon>unclassified sequences</taxon>
        <taxon>metagenomes</taxon>
        <taxon>ecological metagenomes</taxon>
    </lineage>
</organism>
<accession>A0A6J5ZIV4</accession>
<protein>
    <submittedName>
        <fullName evidence="2">Unannotated protein</fullName>
    </submittedName>
</protein>
<evidence type="ECO:0000313" key="2">
    <source>
        <dbReference type="EMBL" id="CAB4340729.1"/>
    </source>
</evidence>
<reference evidence="2" key="1">
    <citation type="submission" date="2020-05" db="EMBL/GenBank/DDBJ databases">
        <authorList>
            <person name="Chiriac C."/>
            <person name="Salcher M."/>
            <person name="Ghai R."/>
            <person name="Kavagutti S V."/>
        </authorList>
    </citation>
    <scope>NUCLEOTIDE SEQUENCE</scope>
</reference>
<gene>
    <name evidence="2" type="ORF">UFOPK3770_00933</name>
</gene>
<dbReference type="AlphaFoldDB" id="A0A6J5ZIV4"/>
<dbReference type="InterPro" id="IPR009725">
    <property type="entry name" value="3_dmu_93_MTrfase"/>
</dbReference>
<feature type="domain" description="PhnB-like" evidence="1">
    <location>
        <begin position="4"/>
        <end position="118"/>
    </location>
</feature>
<dbReference type="SUPFAM" id="SSF54593">
    <property type="entry name" value="Glyoxalase/Bleomycin resistance protein/Dihydroxybiphenyl dioxygenase"/>
    <property type="match status" value="1"/>
</dbReference>
<dbReference type="PIRSF" id="PIRSF021700">
    <property type="entry name" value="3_dmu_93_MTrfase"/>
    <property type="match status" value="1"/>
</dbReference>
<dbReference type="CDD" id="cd06588">
    <property type="entry name" value="PhnB_like"/>
    <property type="match status" value="1"/>
</dbReference>